<dbReference type="GO" id="GO:0003677">
    <property type="term" value="F:DNA binding"/>
    <property type="evidence" value="ECO:0007669"/>
    <property type="project" value="InterPro"/>
</dbReference>
<dbReference type="InterPro" id="IPR041465">
    <property type="entry name" value="SfsA_N"/>
</dbReference>
<dbReference type="NCBIfam" id="TIGR00230">
    <property type="entry name" value="sfsA"/>
    <property type="match status" value="1"/>
</dbReference>
<dbReference type="HAMAP" id="MF_00095">
    <property type="entry name" value="SfsA"/>
    <property type="match status" value="1"/>
</dbReference>
<comment type="similarity">
    <text evidence="1">Belongs to the SfsA family.</text>
</comment>
<protein>
    <recommendedName>
        <fullName evidence="1">Sugar fermentation stimulation protein homolog</fullName>
    </recommendedName>
</protein>
<name>E8T3P7_THEA1</name>
<evidence type="ECO:0000259" key="2">
    <source>
        <dbReference type="Pfam" id="PF03749"/>
    </source>
</evidence>
<feature type="domain" description="SfsA N-terminal OB" evidence="3">
    <location>
        <begin position="25"/>
        <end position="88"/>
    </location>
</feature>
<dbReference type="CDD" id="cd22357">
    <property type="entry name" value="SfsA-like"/>
    <property type="match status" value="1"/>
</dbReference>
<dbReference type="InterPro" id="IPR040452">
    <property type="entry name" value="SfsA_C"/>
</dbReference>
<dbReference type="AlphaFoldDB" id="E8T3P7"/>
<accession>E8T3P7</accession>
<evidence type="ECO:0000256" key="1">
    <source>
        <dbReference type="HAMAP-Rule" id="MF_00095"/>
    </source>
</evidence>
<evidence type="ECO:0000313" key="4">
    <source>
        <dbReference type="EMBL" id="ADU97304.1"/>
    </source>
</evidence>
<dbReference type="InterPro" id="IPR005224">
    <property type="entry name" value="SfsA"/>
</dbReference>
<reference evidence="4" key="1">
    <citation type="submission" date="2011-01" db="EMBL/GenBank/DDBJ databases">
        <title>Complete sequence of chromosome of Thermovibrio ammonificans HB-1.</title>
        <authorList>
            <consortium name="US DOE Joint Genome Institute"/>
            <person name="Lucas S."/>
            <person name="Copeland A."/>
            <person name="Lapidus A."/>
            <person name="Cheng J.-F."/>
            <person name="Goodwin L."/>
            <person name="Pitluck S."/>
            <person name="Davenport K."/>
            <person name="Detter J.C."/>
            <person name="Han C."/>
            <person name="Tapia R."/>
            <person name="Land M."/>
            <person name="Hauser L."/>
            <person name="Kyrpides N."/>
            <person name="Ivanova N."/>
            <person name="Ovchinnikova G."/>
            <person name="Vetriani C."/>
            <person name="Woyke T."/>
        </authorList>
    </citation>
    <scope>NUCLEOTIDE SEQUENCE [LARGE SCALE GENOMIC DNA]</scope>
    <source>
        <strain evidence="4">HB-1</strain>
    </source>
</reference>
<dbReference type="Pfam" id="PF17746">
    <property type="entry name" value="SfsA_N"/>
    <property type="match status" value="1"/>
</dbReference>
<dbReference type="Gene3D" id="3.40.1350.60">
    <property type="match status" value="1"/>
</dbReference>
<dbReference type="Gene3D" id="2.40.50.580">
    <property type="match status" value="1"/>
</dbReference>
<dbReference type="eggNOG" id="COG1489">
    <property type="taxonomic scope" value="Bacteria"/>
</dbReference>
<dbReference type="STRING" id="648996.Theam_1341"/>
<evidence type="ECO:0000259" key="3">
    <source>
        <dbReference type="Pfam" id="PF17746"/>
    </source>
</evidence>
<keyword evidence="5" id="KW-1185">Reference proteome</keyword>
<dbReference type="KEGG" id="tam:Theam_1341"/>
<evidence type="ECO:0000313" key="5">
    <source>
        <dbReference type="Proteomes" id="UP000006362"/>
    </source>
</evidence>
<proteinExistence type="inferred from homology"/>
<dbReference type="RefSeq" id="WP_013538090.1">
    <property type="nucleotide sequence ID" value="NC_014926.1"/>
</dbReference>
<dbReference type="OrthoDB" id="9802365at2"/>
<feature type="domain" description="Sugar fermentation stimulation protein C-terminal" evidence="2">
    <location>
        <begin position="92"/>
        <end position="219"/>
    </location>
</feature>
<dbReference type="Pfam" id="PF03749">
    <property type="entry name" value="SfsA"/>
    <property type="match status" value="1"/>
</dbReference>
<organism evidence="4 5">
    <name type="scientific">Thermovibrio ammonificans (strain DSM 15698 / JCM 12110 / HB-1)</name>
    <dbReference type="NCBI Taxonomy" id="648996"/>
    <lineage>
        <taxon>Bacteria</taxon>
        <taxon>Pseudomonadati</taxon>
        <taxon>Aquificota</taxon>
        <taxon>Aquificia</taxon>
        <taxon>Desulfurobacteriales</taxon>
        <taxon>Desulfurobacteriaceae</taxon>
        <taxon>Thermovibrio</taxon>
    </lineage>
</organism>
<dbReference type="PANTHER" id="PTHR30545:SF2">
    <property type="entry name" value="SUGAR FERMENTATION STIMULATION PROTEIN A"/>
    <property type="match status" value="1"/>
</dbReference>
<gene>
    <name evidence="1" type="primary">sfsA</name>
    <name evidence="4" type="ordered locus">Theam_1341</name>
</gene>
<dbReference type="Proteomes" id="UP000006362">
    <property type="component" value="Chromosome"/>
</dbReference>
<dbReference type="EMBL" id="CP002444">
    <property type="protein sequence ID" value="ADU97304.1"/>
    <property type="molecule type" value="Genomic_DNA"/>
</dbReference>
<dbReference type="PANTHER" id="PTHR30545">
    <property type="entry name" value="SUGAR FERMENTATION STIMULATION PROTEIN A"/>
    <property type="match status" value="1"/>
</dbReference>
<sequence>MRFRSPFKVLDLKEEFGQLTFGTFVERLNRFVVLLLVNGELKKAHLSDTGRLRELLVEGAPLLLAPNPRGKLDYKVVAVKSGGEWVLINTQVHPKIAQGLIEAGCLGFKPKEILREVKRGRSRIDFLIDGDFYLEVKGCNLVKEGVCLFPDAPTERGRKHLEELIRLKREGFRAGVLFLAFRSCFSLRPNAETDSAFAEVFSEAKLSGVDFFAFRLVLKPLSGEVWAVEEIPV</sequence>
<dbReference type="HOGENOM" id="CLU_052299_1_0_0"/>